<protein>
    <submittedName>
        <fullName evidence="1">Uncharacterized protein</fullName>
    </submittedName>
</protein>
<sequence length="91" mass="10454">MGNISHPGDLDFRLVEIPIHYLLGNNILFAGYFSNKHYLSFLLPFFLFRFCRALPRSRASIGKNLPLHSTVRLIQVNAPILHVINVDPHKM</sequence>
<gene>
    <name evidence="1" type="ORF">BDV30DRAFT_230735</name>
</gene>
<proteinExistence type="predicted"/>
<reference evidence="1 2" key="1">
    <citation type="submission" date="2019-04" db="EMBL/GenBank/DDBJ databases">
        <title>Fungal friends and foes A comparative genomics study of 23 Aspergillus species from section Flavi.</title>
        <authorList>
            <consortium name="DOE Joint Genome Institute"/>
            <person name="Kjaerbolling I."/>
            <person name="Vesth T.C."/>
            <person name="Frisvad J.C."/>
            <person name="Nybo J.L."/>
            <person name="Theobald S."/>
            <person name="Kildgaard S."/>
            <person name="Petersen T.I."/>
            <person name="Kuo A."/>
            <person name="Sato A."/>
            <person name="Lyhne E.K."/>
            <person name="Kogle M.E."/>
            <person name="Wiebenga A."/>
            <person name="Kun R.S."/>
            <person name="Lubbers R.J."/>
            <person name="Makela M.R."/>
            <person name="Barry K."/>
            <person name="Chovatia M."/>
            <person name="Clum A."/>
            <person name="Daum C."/>
            <person name="Haridas S."/>
            <person name="He G."/>
            <person name="LaButti K."/>
            <person name="Lipzen A."/>
            <person name="Mondo S."/>
            <person name="Pangilinan J."/>
            <person name="Riley R."/>
            <person name="Salamov A."/>
            <person name="Simmons B.A."/>
            <person name="Magnuson J.K."/>
            <person name="Henrissat B."/>
            <person name="Mortensen U.H."/>
            <person name="Larsen T.O."/>
            <person name="De vries R.P."/>
            <person name="Grigoriev I.V."/>
            <person name="Machida M."/>
            <person name="Baker S.E."/>
            <person name="Andersen M.R."/>
        </authorList>
    </citation>
    <scope>NUCLEOTIDE SEQUENCE [LARGE SCALE GENOMIC DNA]</scope>
    <source>
        <strain evidence="1 2">CBS 117635</strain>
    </source>
</reference>
<dbReference type="Proteomes" id="UP000326289">
    <property type="component" value="Unassembled WGS sequence"/>
</dbReference>
<dbReference type="AlphaFoldDB" id="A0A5N6IP21"/>
<organism evidence="1 2">
    <name type="scientific">Aspergillus minisclerotigenes</name>
    <dbReference type="NCBI Taxonomy" id="656917"/>
    <lineage>
        <taxon>Eukaryota</taxon>
        <taxon>Fungi</taxon>
        <taxon>Dikarya</taxon>
        <taxon>Ascomycota</taxon>
        <taxon>Pezizomycotina</taxon>
        <taxon>Eurotiomycetes</taxon>
        <taxon>Eurotiomycetidae</taxon>
        <taxon>Eurotiales</taxon>
        <taxon>Aspergillaceae</taxon>
        <taxon>Aspergillus</taxon>
        <taxon>Aspergillus subgen. Circumdati</taxon>
    </lineage>
</organism>
<evidence type="ECO:0000313" key="1">
    <source>
        <dbReference type="EMBL" id="KAB8268421.1"/>
    </source>
</evidence>
<accession>A0A5N6IP21</accession>
<keyword evidence="2" id="KW-1185">Reference proteome</keyword>
<evidence type="ECO:0000313" key="2">
    <source>
        <dbReference type="Proteomes" id="UP000326289"/>
    </source>
</evidence>
<dbReference type="EMBL" id="ML732870">
    <property type="protein sequence ID" value="KAB8268421.1"/>
    <property type="molecule type" value="Genomic_DNA"/>
</dbReference>
<name>A0A5N6IP21_9EURO</name>